<evidence type="ECO:0000313" key="14">
    <source>
        <dbReference type="Proteomes" id="UP000028760"/>
    </source>
</evidence>
<dbReference type="OMA" id="YEADEMK"/>
<comment type="cofactor">
    <cofactor evidence="1">
        <name>Ca(2+)</name>
        <dbReference type="ChEBI" id="CHEBI:29108"/>
    </cofactor>
</comment>
<evidence type="ECO:0000256" key="2">
    <source>
        <dbReference type="ARBA" id="ARBA00004141"/>
    </source>
</evidence>
<evidence type="ECO:0000256" key="9">
    <source>
        <dbReference type="ARBA" id="ARBA00023136"/>
    </source>
</evidence>
<dbReference type="SUPFAM" id="SSF49562">
    <property type="entry name" value="C2 domain (Calcium/lipid-binding domain, CaLB)"/>
    <property type="match status" value="3"/>
</dbReference>
<dbReference type="GeneTree" id="ENSGT00940000156291"/>
<dbReference type="PANTHER" id="PTHR45911:SF2">
    <property type="entry name" value="MULTIPLE C2 AND TRANSMEMBRANE DOMAIN-CONTAINING PROTEIN 2"/>
    <property type="match status" value="1"/>
</dbReference>
<dbReference type="InterPro" id="IPR013583">
    <property type="entry name" value="MCTP_C"/>
</dbReference>
<evidence type="ECO:0000256" key="7">
    <source>
        <dbReference type="ARBA" id="ARBA00022837"/>
    </source>
</evidence>
<dbReference type="GeneID" id="103136020"/>
<sequence>MPTPLPTMESKKRSKLDIFRKKVLPRLRRGKTSPTKHVLQPNHIMDNRMSTSVPDIRDMRQEYERVASSTQPHLYNSQNHNSISSQLDRRAGGSGLQVPSAANKSVYRRSMPADTTDWDFSQEAVNGFSGEETISMETQQRAVSGMEPEELALPEIMTVYSPDGPAEDSSPDNTQAELVMEPESPSNNVQDLPRSYLLSITLKEGHNLVVRDRCGTSDPYVKFKFDGKSIFKSKVIQKNLNPVWNESFAVPVKDLNQKIYVKVYDSDLTSDDFMGSASVLLSDLELDKSNELSLTLNDPNTLEEDMGFLLVNMTITYRNRSSKKGIKWPRKRSSRVGPSQNSQLSDLMKKSQIWTSLVSVTLVEGRGLNLDNQTGDVFVRFKLGEQQFKSKNHCKVTNPQWRERFTMRQFLQGPQILEVELWSRESRRSEERLAMCEVDLTQIPLNTRALFKESLSPNKGTLVFLITRNTCSGVSISDLSAAPLDEPQELKNQKENYSLQRSLTNLRDIGLLQVKVIKAADLIAADLNGKSDPFCVLELGNDRLQTHTVYKNLNPEWNQVFTLPVRDIHEVLMVSVFDDDGDKAPDFLGKVAIPLLSIQNRRRVVYMLKKEDLGRLLKGSITLELEVIFNPVKASIRTFQPKERAFMEDNLKFSKKALARNVARVKVFYTAIRSTLQYIKSCFQWESVQRSLLAFLIFLITVWYWDFYMLPFFLVLLITWNYFQVRSGRLSQDVDGMDLADEDEDDEKESEKKGLLDKIHMVQDIIITVQTVLDEVACLGERIKNTFNWSVPFLSGLALVVFITAAVITYFVPIRYIVLLWGINKFTKKLRNPYCIDNNELLDFLSRVPSDVQKVQYSELKTTRKKKIL</sequence>
<dbReference type="SMART" id="SM00239">
    <property type="entry name" value="C2"/>
    <property type="match status" value="3"/>
</dbReference>
<dbReference type="Ensembl" id="ENSPFOT00000018302.2">
    <property type="protein sequence ID" value="ENSPFOP00000018280.2"/>
    <property type="gene ID" value="ENSPFOG00000018126.2"/>
</dbReference>
<evidence type="ECO:0000256" key="6">
    <source>
        <dbReference type="ARBA" id="ARBA00022737"/>
    </source>
</evidence>
<dbReference type="GO" id="GO:0030672">
    <property type="term" value="C:synaptic vesicle membrane"/>
    <property type="evidence" value="ECO:0007669"/>
    <property type="project" value="TreeGrafter"/>
</dbReference>
<dbReference type="STRING" id="48698.ENSPFOP00000018280"/>
<dbReference type="Pfam" id="PF00168">
    <property type="entry name" value="C2"/>
    <property type="match status" value="3"/>
</dbReference>
<feature type="transmembrane region" description="Helical" evidence="11">
    <location>
        <begin position="791"/>
        <end position="812"/>
    </location>
</feature>
<accession>A0A087YJS7</accession>
<dbReference type="PROSITE" id="PS50004">
    <property type="entry name" value="C2"/>
    <property type="match status" value="3"/>
</dbReference>
<dbReference type="AlphaFoldDB" id="A0A087YJS7"/>
<dbReference type="PRINTS" id="PR00360">
    <property type="entry name" value="C2DOMAIN"/>
</dbReference>
<dbReference type="FunFam" id="2.60.40.150:FF:000019">
    <property type="entry name" value="Multiple C2 and transmembrane domain-containing protein 2 isoform 1"/>
    <property type="match status" value="1"/>
</dbReference>
<name>A0A087YJS7_POEFO</name>
<keyword evidence="5" id="KW-0479">Metal-binding</keyword>
<dbReference type="InterPro" id="IPR035892">
    <property type="entry name" value="C2_domain_sf"/>
</dbReference>
<evidence type="ECO:0000259" key="12">
    <source>
        <dbReference type="PROSITE" id="PS50004"/>
    </source>
</evidence>
<feature type="domain" description="C2" evidence="12">
    <location>
        <begin position="495"/>
        <end position="608"/>
    </location>
</feature>
<keyword evidence="4 11" id="KW-0812">Transmembrane</keyword>
<keyword evidence="7" id="KW-0106">Calcium</keyword>
<dbReference type="eggNOG" id="KOG1030">
    <property type="taxonomic scope" value="Eukaryota"/>
</dbReference>
<dbReference type="PANTHER" id="PTHR45911">
    <property type="entry name" value="C2 DOMAIN-CONTAINING PROTEIN"/>
    <property type="match status" value="1"/>
</dbReference>
<reference evidence="13" key="3">
    <citation type="submission" date="2025-09" db="UniProtKB">
        <authorList>
            <consortium name="Ensembl"/>
        </authorList>
    </citation>
    <scope>IDENTIFICATION</scope>
</reference>
<feature type="region of interest" description="Disordered" evidence="10">
    <location>
        <begin position="66"/>
        <end position="98"/>
    </location>
</feature>
<dbReference type="RefSeq" id="XP_007549154.1">
    <property type="nucleotide sequence ID" value="XM_007549092.2"/>
</dbReference>
<organism evidence="13 14">
    <name type="scientific">Poecilia formosa</name>
    <name type="common">Amazon molly</name>
    <name type="synonym">Limia formosa</name>
    <dbReference type="NCBI Taxonomy" id="48698"/>
    <lineage>
        <taxon>Eukaryota</taxon>
        <taxon>Metazoa</taxon>
        <taxon>Chordata</taxon>
        <taxon>Craniata</taxon>
        <taxon>Vertebrata</taxon>
        <taxon>Euteleostomi</taxon>
        <taxon>Actinopterygii</taxon>
        <taxon>Neopterygii</taxon>
        <taxon>Teleostei</taxon>
        <taxon>Neoteleostei</taxon>
        <taxon>Acanthomorphata</taxon>
        <taxon>Ovalentaria</taxon>
        <taxon>Atherinomorphae</taxon>
        <taxon>Cyprinodontiformes</taxon>
        <taxon>Poeciliidae</taxon>
        <taxon>Poeciliinae</taxon>
        <taxon>Poecilia</taxon>
    </lineage>
</organism>
<dbReference type="GO" id="GO:0046928">
    <property type="term" value="P:regulation of neurotransmitter secretion"/>
    <property type="evidence" value="ECO:0007669"/>
    <property type="project" value="TreeGrafter"/>
</dbReference>
<reference evidence="13" key="2">
    <citation type="submission" date="2025-08" db="UniProtKB">
        <authorList>
            <consortium name="Ensembl"/>
        </authorList>
    </citation>
    <scope>IDENTIFICATION</scope>
</reference>
<protein>
    <submittedName>
        <fullName evidence="13">Multiple C2 and transmembrane domain-containing protein 2-like</fullName>
    </submittedName>
</protein>
<proteinExistence type="inferred from homology"/>
<evidence type="ECO:0000256" key="5">
    <source>
        <dbReference type="ARBA" id="ARBA00022723"/>
    </source>
</evidence>
<keyword evidence="9 11" id="KW-0472">Membrane</keyword>
<evidence type="ECO:0000256" key="8">
    <source>
        <dbReference type="ARBA" id="ARBA00022989"/>
    </source>
</evidence>
<evidence type="ECO:0000256" key="4">
    <source>
        <dbReference type="ARBA" id="ARBA00022692"/>
    </source>
</evidence>
<dbReference type="EMBL" id="AYCK01003351">
    <property type="status" value="NOT_ANNOTATED_CDS"/>
    <property type="molecule type" value="Genomic_DNA"/>
</dbReference>
<feature type="transmembrane region" description="Helical" evidence="11">
    <location>
        <begin position="692"/>
        <end position="723"/>
    </location>
</feature>
<evidence type="ECO:0000256" key="1">
    <source>
        <dbReference type="ARBA" id="ARBA00001913"/>
    </source>
</evidence>
<keyword evidence="8 11" id="KW-1133">Transmembrane helix</keyword>
<dbReference type="InterPro" id="IPR000008">
    <property type="entry name" value="C2_dom"/>
</dbReference>
<dbReference type="Pfam" id="PF08372">
    <property type="entry name" value="PRT_C"/>
    <property type="match status" value="1"/>
</dbReference>
<dbReference type="CDD" id="cd08377">
    <property type="entry name" value="C2C_MCTP_PRT"/>
    <property type="match status" value="1"/>
</dbReference>
<evidence type="ECO:0000313" key="13">
    <source>
        <dbReference type="Ensembl" id="ENSPFOP00000018280.2"/>
    </source>
</evidence>
<keyword evidence="6" id="KW-0677">Repeat</keyword>
<dbReference type="GO" id="GO:0005509">
    <property type="term" value="F:calcium ion binding"/>
    <property type="evidence" value="ECO:0007669"/>
    <property type="project" value="UniProtKB-ARBA"/>
</dbReference>
<dbReference type="Gene3D" id="2.60.40.150">
    <property type="entry name" value="C2 domain"/>
    <property type="match status" value="3"/>
</dbReference>
<dbReference type="OrthoDB" id="5973539at2759"/>
<comment type="similarity">
    <text evidence="3">Belongs to the MCTP family.</text>
</comment>
<evidence type="ECO:0000256" key="11">
    <source>
        <dbReference type="SAM" id="Phobius"/>
    </source>
</evidence>
<evidence type="ECO:0000256" key="3">
    <source>
        <dbReference type="ARBA" id="ARBA00007923"/>
    </source>
</evidence>
<feature type="domain" description="C2" evidence="12">
    <location>
        <begin position="179"/>
        <end position="294"/>
    </location>
</feature>
<evidence type="ECO:0000256" key="10">
    <source>
        <dbReference type="SAM" id="MobiDB-lite"/>
    </source>
</evidence>
<keyword evidence="14" id="KW-1185">Reference proteome</keyword>
<comment type="subcellular location">
    <subcellularLocation>
        <location evidence="2">Membrane</location>
        <topology evidence="2">Multi-pass membrane protein</topology>
    </subcellularLocation>
</comment>
<dbReference type="KEGG" id="pfor:103136020"/>
<dbReference type="CDD" id="cd04042">
    <property type="entry name" value="C2A_MCTP_PRT"/>
    <property type="match status" value="1"/>
</dbReference>
<feature type="domain" description="C2" evidence="12">
    <location>
        <begin position="338"/>
        <end position="454"/>
    </location>
</feature>
<dbReference type="FunFam" id="2.60.40.150:FF:000076">
    <property type="entry name" value="multiple C2 and transmembrane domain-containing protein 2 isoform X1"/>
    <property type="match status" value="1"/>
</dbReference>
<dbReference type="Proteomes" id="UP000028760">
    <property type="component" value="Unassembled WGS sequence"/>
</dbReference>
<feature type="compositionally biased region" description="Polar residues" evidence="10">
    <location>
        <begin position="67"/>
        <end position="86"/>
    </location>
</feature>
<dbReference type="CTD" id="562526"/>
<reference evidence="14" key="1">
    <citation type="submission" date="2013-10" db="EMBL/GenBank/DDBJ databases">
        <authorList>
            <person name="Schartl M."/>
            <person name="Warren W."/>
        </authorList>
    </citation>
    <scope>NUCLEOTIDE SEQUENCE [LARGE SCALE GENOMIC DNA]</scope>
    <source>
        <strain evidence="14">female</strain>
    </source>
</reference>